<accession>A0A444HIS5</accession>
<dbReference type="FunFam" id="3.30.70.270:FF:000001">
    <property type="entry name" value="Diguanylate cyclase domain protein"/>
    <property type="match status" value="1"/>
</dbReference>
<keyword evidence="3" id="KW-0812">Transmembrane</keyword>
<evidence type="ECO:0000259" key="5">
    <source>
        <dbReference type="PROSITE" id="PS50887"/>
    </source>
</evidence>
<dbReference type="SUPFAM" id="SSF55781">
    <property type="entry name" value="GAF domain-like"/>
    <property type="match status" value="1"/>
</dbReference>
<dbReference type="Pfam" id="PF00672">
    <property type="entry name" value="HAMP"/>
    <property type="match status" value="1"/>
</dbReference>
<dbReference type="NCBIfam" id="TIGR00254">
    <property type="entry name" value="GGDEF"/>
    <property type="match status" value="1"/>
</dbReference>
<organism evidence="6 7">
    <name type="scientific">Rhizobium leguminosarum</name>
    <dbReference type="NCBI Taxonomy" id="384"/>
    <lineage>
        <taxon>Bacteria</taxon>
        <taxon>Pseudomonadati</taxon>
        <taxon>Pseudomonadota</taxon>
        <taxon>Alphaproteobacteria</taxon>
        <taxon>Hyphomicrobiales</taxon>
        <taxon>Rhizobiaceae</taxon>
        <taxon>Rhizobium/Agrobacterium group</taxon>
        <taxon>Rhizobium</taxon>
    </lineage>
</organism>
<evidence type="ECO:0000313" key="6">
    <source>
        <dbReference type="EMBL" id="RWX21369.1"/>
    </source>
</evidence>
<dbReference type="InterPro" id="IPR003660">
    <property type="entry name" value="HAMP_dom"/>
</dbReference>
<dbReference type="GO" id="GO:1902201">
    <property type="term" value="P:negative regulation of bacterial-type flagellum-dependent cell motility"/>
    <property type="evidence" value="ECO:0007669"/>
    <property type="project" value="TreeGrafter"/>
</dbReference>
<feature type="transmembrane region" description="Helical" evidence="3">
    <location>
        <begin position="181"/>
        <end position="205"/>
    </location>
</feature>
<dbReference type="InterPro" id="IPR003018">
    <property type="entry name" value="GAF"/>
</dbReference>
<dbReference type="GO" id="GO:0007165">
    <property type="term" value="P:signal transduction"/>
    <property type="evidence" value="ECO:0007669"/>
    <property type="project" value="InterPro"/>
</dbReference>
<dbReference type="SUPFAM" id="SSF158472">
    <property type="entry name" value="HAMP domain-like"/>
    <property type="match status" value="1"/>
</dbReference>
<dbReference type="InterPro" id="IPR000160">
    <property type="entry name" value="GGDEF_dom"/>
</dbReference>
<dbReference type="CDD" id="cd06225">
    <property type="entry name" value="HAMP"/>
    <property type="match status" value="1"/>
</dbReference>
<sequence>MRISTITNWAYATTVALTLISGGAFIMAVRSSDMERDAATTAWKLDETVEQLQSAAEKTTEDARLYVIKGEERYLNAFRAVDAVEREREQSVKRLVISNLTDQERTALQTVEADAEVLDAIEEQAVKDFAAGKQDVGRAAVFSPEHEEAQTDLMASVAHFTDLVDARGQEDLRSAKEKADLWGAIAKSLLAITALVFLSVLYFVLKRRVARPLHQMSGVVRRLAKQDYTVELLADGRRDEIGDMNDAIQIFRDNGLERDRLDAERRKDQQIKDLILQLMHRLQGCQDEAELAPVVARYAVQIFPELRGHLFVMNEGRTVLSAAGTWGAPRRSTTEFPSIQCWGLRRGRPHLSEVEHGDVPCQHLDETTKDGSLCMPLAAHGDTVGMLYFEGPDGGFELIAARIYIELIAENLGLAIANLQLRDRLANLAVKDPLTGLLNRRSLDENLNRLRREATDLPAALMMIDIDHFKHFNDDFGHDAGDFVMSQVAAIMMDVAGNHGAVHRFGGEEFAIVMLGTDQKEARSLAERLRSGIERAPITYLGRPLGTVTVSIGVASTQDGQPSTNLMQRADASLLRAKAGGRNVVITDWTTGDAERPAV</sequence>
<gene>
    <name evidence="6" type="ORF">EHI47_36500</name>
</gene>
<dbReference type="SMART" id="SM00267">
    <property type="entry name" value="GGDEF"/>
    <property type="match status" value="1"/>
</dbReference>
<keyword evidence="3" id="KW-0472">Membrane</keyword>
<proteinExistence type="predicted"/>
<dbReference type="GO" id="GO:0052621">
    <property type="term" value="F:diguanylate cyclase activity"/>
    <property type="evidence" value="ECO:0007669"/>
    <property type="project" value="UniProtKB-EC"/>
</dbReference>
<dbReference type="EC" id="2.7.7.65" evidence="1"/>
<dbReference type="SMART" id="SM00065">
    <property type="entry name" value="GAF"/>
    <property type="match status" value="1"/>
</dbReference>
<comment type="caution">
    <text evidence="6">The sequence shown here is derived from an EMBL/GenBank/DDBJ whole genome shotgun (WGS) entry which is preliminary data.</text>
</comment>
<feature type="transmembrane region" description="Helical" evidence="3">
    <location>
        <begin position="6"/>
        <end position="29"/>
    </location>
</feature>
<dbReference type="SUPFAM" id="SSF55073">
    <property type="entry name" value="Nucleotide cyclase"/>
    <property type="match status" value="1"/>
</dbReference>
<evidence type="ECO:0000256" key="3">
    <source>
        <dbReference type="SAM" id="Phobius"/>
    </source>
</evidence>
<dbReference type="EMBL" id="SBHX01000114">
    <property type="protein sequence ID" value="RWX21369.1"/>
    <property type="molecule type" value="Genomic_DNA"/>
</dbReference>
<dbReference type="Proteomes" id="UP000283817">
    <property type="component" value="Unassembled WGS sequence"/>
</dbReference>
<dbReference type="Gene3D" id="3.30.70.270">
    <property type="match status" value="1"/>
</dbReference>
<dbReference type="InterPro" id="IPR050469">
    <property type="entry name" value="Diguanylate_Cyclase"/>
</dbReference>
<evidence type="ECO:0000256" key="1">
    <source>
        <dbReference type="ARBA" id="ARBA00012528"/>
    </source>
</evidence>
<dbReference type="AlphaFoldDB" id="A0A444HIS5"/>
<dbReference type="PROSITE" id="PS50887">
    <property type="entry name" value="GGDEF"/>
    <property type="match status" value="1"/>
</dbReference>
<dbReference type="PROSITE" id="PS50885">
    <property type="entry name" value="HAMP"/>
    <property type="match status" value="1"/>
</dbReference>
<protein>
    <recommendedName>
        <fullName evidence="1">diguanylate cyclase</fullName>
        <ecNumber evidence="1">2.7.7.65</ecNumber>
    </recommendedName>
</protein>
<evidence type="ECO:0000313" key="7">
    <source>
        <dbReference type="Proteomes" id="UP000283817"/>
    </source>
</evidence>
<feature type="domain" description="GGDEF" evidence="5">
    <location>
        <begin position="457"/>
        <end position="590"/>
    </location>
</feature>
<dbReference type="PANTHER" id="PTHR45138">
    <property type="entry name" value="REGULATORY COMPONENTS OF SENSORY TRANSDUCTION SYSTEM"/>
    <property type="match status" value="1"/>
</dbReference>
<name>A0A444HIS5_RHILE</name>
<feature type="domain" description="HAMP" evidence="4">
    <location>
        <begin position="207"/>
        <end position="260"/>
    </location>
</feature>
<dbReference type="CDD" id="cd01949">
    <property type="entry name" value="GGDEF"/>
    <property type="match status" value="1"/>
</dbReference>
<evidence type="ECO:0000259" key="4">
    <source>
        <dbReference type="PROSITE" id="PS50885"/>
    </source>
</evidence>
<dbReference type="GO" id="GO:0043709">
    <property type="term" value="P:cell adhesion involved in single-species biofilm formation"/>
    <property type="evidence" value="ECO:0007669"/>
    <property type="project" value="TreeGrafter"/>
</dbReference>
<reference evidence="6 7" key="1">
    <citation type="submission" date="2019-01" db="EMBL/GenBank/DDBJ databases">
        <title>RHIZO-ID as a novel technology for direct rhizobia identification.</title>
        <authorList>
            <person name="De Meyer S.E."/>
        </authorList>
    </citation>
    <scope>NUCLEOTIDE SEQUENCE [LARGE SCALE GENOMIC DNA]</scope>
    <source>
        <strain evidence="6 7">WSM448</strain>
    </source>
</reference>
<evidence type="ECO:0000256" key="2">
    <source>
        <dbReference type="ARBA" id="ARBA00034247"/>
    </source>
</evidence>
<dbReference type="Gene3D" id="6.10.340.10">
    <property type="match status" value="1"/>
</dbReference>
<dbReference type="SMART" id="SM00304">
    <property type="entry name" value="HAMP"/>
    <property type="match status" value="1"/>
</dbReference>
<dbReference type="InterPro" id="IPR029787">
    <property type="entry name" value="Nucleotide_cyclase"/>
</dbReference>
<dbReference type="GO" id="GO:0005886">
    <property type="term" value="C:plasma membrane"/>
    <property type="evidence" value="ECO:0007669"/>
    <property type="project" value="TreeGrafter"/>
</dbReference>
<dbReference type="PANTHER" id="PTHR45138:SF9">
    <property type="entry name" value="DIGUANYLATE CYCLASE DGCM-RELATED"/>
    <property type="match status" value="1"/>
</dbReference>
<dbReference type="InterPro" id="IPR029016">
    <property type="entry name" value="GAF-like_dom_sf"/>
</dbReference>
<comment type="catalytic activity">
    <reaction evidence="2">
        <text>2 GTP = 3',3'-c-di-GMP + 2 diphosphate</text>
        <dbReference type="Rhea" id="RHEA:24898"/>
        <dbReference type="ChEBI" id="CHEBI:33019"/>
        <dbReference type="ChEBI" id="CHEBI:37565"/>
        <dbReference type="ChEBI" id="CHEBI:58805"/>
        <dbReference type="EC" id="2.7.7.65"/>
    </reaction>
</comment>
<dbReference type="Pfam" id="PF00990">
    <property type="entry name" value="GGDEF"/>
    <property type="match status" value="1"/>
</dbReference>
<dbReference type="InterPro" id="IPR043128">
    <property type="entry name" value="Rev_trsase/Diguanyl_cyclase"/>
</dbReference>
<keyword evidence="3" id="KW-1133">Transmembrane helix</keyword>
<dbReference type="Gene3D" id="3.30.450.40">
    <property type="match status" value="1"/>
</dbReference>